<accession>A0AAN7AFH4</accession>
<dbReference type="PANTHER" id="PTHR24189:SF50">
    <property type="entry name" value="ANKYRIN REPEAT AND SOCS BOX PROTEIN 2"/>
    <property type="match status" value="1"/>
</dbReference>
<dbReference type="SMART" id="SM00248">
    <property type="entry name" value="ANK"/>
    <property type="match status" value="10"/>
</dbReference>
<evidence type="ECO:0000313" key="6">
    <source>
        <dbReference type="Proteomes" id="UP001302126"/>
    </source>
</evidence>
<protein>
    <submittedName>
        <fullName evidence="5">Ankyrin repeat protein</fullName>
    </submittedName>
</protein>
<feature type="compositionally biased region" description="Polar residues" evidence="4">
    <location>
        <begin position="141"/>
        <end position="155"/>
    </location>
</feature>
<dbReference type="PRINTS" id="PR01415">
    <property type="entry name" value="ANKYRIN"/>
</dbReference>
<keyword evidence="1" id="KW-0677">Repeat</keyword>
<dbReference type="Gene3D" id="1.25.40.20">
    <property type="entry name" value="Ankyrin repeat-containing domain"/>
    <property type="match status" value="4"/>
</dbReference>
<feature type="repeat" description="ANK" evidence="3">
    <location>
        <begin position="206"/>
        <end position="238"/>
    </location>
</feature>
<dbReference type="GO" id="GO:0005634">
    <property type="term" value="C:nucleus"/>
    <property type="evidence" value="ECO:0007669"/>
    <property type="project" value="TreeGrafter"/>
</dbReference>
<dbReference type="InterPro" id="IPR002110">
    <property type="entry name" value="Ankyrin_rpt"/>
</dbReference>
<dbReference type="PROSITE" id="PS50297">
    <property type="entry name" value="ANK_REP_REGION"/>
    <property type="match status" value="2"/>
</dbReference>
<evidence type="ECO:0000256" key="2">
    <source>
        <dbReference type="ARBA" id="ARBA00023043"/>
    </source>
</evidence>
<dbReference type="Pfam" id="PF12796">
    <property type="entry name" value="Ank_2"/>
    <property type="match status" value="3"/>
</dbReference>
<dbReference type="InterPro" id="IPR050745">
    <property type="entry name" value="Multifunctional_regulatory"/>
</dbReference>
<evidence type="ECO:0000256" key="1">
    <source>
        <dbReference type="ARBA" id="ARBA00022737"/>
    </source>
</evidence>
<dbReference type="InterPro" id="IPR036770">
    <property type="entry name" value="Ankyrin_rpt-contain_sf"/>
</dbReference>
<feature type="compositionally biased region" description="Low complexity" evidence="4">
    <location>
        <begin position="175"/>
        <end position="185"/>
    </location>
</feature>
<reference evidence="5" key="1">
    <citation type="journal article" date="2023" name="Mol. Phylogenet. Evol.">
        <title>Genome-scale phylogeny and comparative genomics of the fungal order Sordariales.</title>
        <authorList>
            <person name="Hensen N."/>
            <person name="Bonometti L."/>
            <person name="Westerberg I."/>
            <person name="Brannstrom I.O."/>
            <person name="Guillou S."/>
            <person name="Cros-Aarteil S."/>
            <person name="Calhoun S."/>
            <person name="Haridas S."/>
            <person name="Kuo A."/>
            <person name="Mondo S."/>
            <person name="Pangilinan J."/>
            <person name="Riley R."/>
            <person name="LaButti K."/>
            <person name="Andreopoulos B."/>
            <person name="Lipzen A."/>
            <person name="Chen C."/>
            <person name="Yan M."/>
            <person name="Daum C."/>
            <person name="Ng V."/>
            <person name="Clum A."/>
            <person name="Steindorff A."/>
            <person name="Ohm R.A."/>
            <person name="Martin F."/>
            <person name="Silar P."/>
            <person name="Natvig D.O."/>
            <person name="Lalanne C."/>
            <person name="Gautier V."/>
            <person name="Ament-Velasquez S.L."/>
            <person name="Kruys A."/>
            <person name="Hutchinson M.I."/>
            <person name="Powell A.J."/>
            <person name="Barry K."/>
            <person name="Miller A.N."/>
            <person name="Grigoriev I.V."/>
            <person name="Debuchy R."/>
            <person name="Gladieux P."/>
            <person name="Hiltunen Thoren M."/>
            <person name="Johannesson H."/>
        </authorList>
    </citation>
    <scope>NUCLEOTIDE SEQUENCE</scope>
    <source>
        <strain evidence="5">PSN309</strain>
    </source>
</reference>
<name>A0AAN7AFH4_9PEZI</name>
<dbReference type="GO" id="GO:0005737">
    <property type="term" value="C:cytoplasm"/>
    <property type="evidence" value="ECO:0007669"/>
    <property type="project" value="TreeGrafter"/>
</dbReference>
<evidence type="ECO:0000256" key="3">
    <source>
        <dbReference type="PROSITE-ProRule" id="PRU00023"/>
    </source>
</evidence>
<dbReference type="AlphaFoldDB" id="A0AAN7AFH4"/>
<evidence type="ECO:0000256" key="4">
    <source>
        <dbReference type="SAM" id="MobiDB-lite"/>
    </source>
</evidence>
<reference evidence="5" key="2">
    <citation type="submission" date="2023-05" db="EMBL/GenBank/DDBJ databases">
        <authorList>
            <consortium name="Lawrence Berkeley National Laboratory"/>
            <person name="Steindorff A."/>
            <person name="Hensen N."/>
            <person name="Bonometti L."/>
            <person name="Westerberg I."/>
            <person name="Brannstrom I.O."/>
            <person name="Guillou S."/>
            <person name="Cros-Aarteil S."/>
            <person name="Calhoun S."/>
            <person name="Haridas S."/>
            <person name="Kuo A."/>
            <person name="Mondo S."/>
            <person name="Pangilinan J."/>
            <person name="Riley R."/>
            <person name="Labutti K."/>
            <person name="Andreopoulos B."/>
            <person name="Lipzen A."/>
            <person name="Chen C."/>
            <person name="Yanf M."/>
            <person name="Daum C."/>
            <person name="Ng V."/>
            <person name="Clum A."/>
            <person name="Ohm R."/>
            <person name="Martin F."/>
            <person name="Silar P."/>
            <person name="Natvig D."/>
            <person name="Lalanne C."/>
            <person name="Gautier V."/>
            <person name="Ament-Velasquez S.L."/>
            <person name="Kruys A."/>
            <person name="Hutchinson M.I."/>
            <person name="Powell A.J."/>
            <person name="Barry K."/>
            <person name="Miller A.N."/>
            <person name="Grigoriev I.V."/>
            <person name="Debuchy R."/>
            <person name="Gladieux P."/>
            <person name="Thoren M.H."/>
            <person name="Johannesson H."/>
        </authorList>
    </citation>
    <scope>NUCLEOTIDE SEQUENCE</scope>
    <source>
        <strain evidence="5">PSN309</strain>
    </source>
</reference>
<proteinExistence type="predicted"/>
<comment type="caution">
    <text evidence="5">The sequence shown here is derived from an EMBL/GenBank/DDBJ whole genome shotgun (WGS) entry which is preliminary data.</text>
</comment>
<dbReference type="PROSITE" id="PS50088">
    <property type="entry name" value="ANK_REPEAT"/>
    <property type="match status" value="3"/>
</dbReference>
<keyword evidence="2 3" id="KW-0040">ANK repeat</keyword>
<organism evidence="5 6">
    <name type="scientific">Podospora australis</name>
    <dbReference type="NCBI Taxonomy" id="1536484"/>
    <lineage>
        <taxon>Eukaryota</taxon>
        <taxon>Fungi</taxon>
        <taxon>Dikarya</taxon>
        <taxon>Ascomycota</taxon>
        <taxon>Pezizomycotina</taxon>
        <taxon>Sordariomycetes</taxon>
        <taxon>Sordariomycetidae</taxon>
        <taxon>Sordariales</taxon>
        <taxon>Podosporaceae</taxon>
        <taxon>Podospora</taxon>
    </lineage>
</organism>
<evidence type="ECO:0000313" key="5">
    <source>
        <dbReference type="EMBL" id="KAK4184689.1"/>
    </source>
</evidence>
<dbReference type="Proteomes" id="UP001302126">
    <property type="component" value="Unassembled WGS sequence"/>
</dbReference>
<gene>
    <name evidence="5" type="ORF">QBC35DRAFT_42250</name>
</gene>
<dbReference type="PANTHER" id="PTHR24189">
    <property type="entry name" value="MYOTROPHIN"/>
    <property type="match status" value="1"/>
</dbReference>
<feature type="region of interest" description="Disordered" evidence="4">
    <location>
        <begin position="133"/>
        <end position="195"/>
    </location>
</feature>
<dbReference type="EMBL" id="MU864478">
    <property type="protein sequence ID" value="KAK4184689.1"/>
    <property type="molecule type" value="Genomic_DNA"/>
</dbReference>
<dbReference type="SUPFAM" id="SSF48403">
    <property type="entry name" value="Ankyrin repeat"/>
    <property type="match status" value="2"/>
</dbReference>
<keyword evidence="6" id="KW-1185">Reference proteome</keyword>
<feature type="repeat" description="ANK" evidence="3">
    <location>
        <begin position="305"/>
        <end position="337"/>
    </location>
</feature>
<feature type="repeat" description="ANK" evidence="3">
    <location>
        <begin position="469"/>
        <end position="501"/>
    </location>
</feature>
<sequence length="947" mass="104364">MPPPGSMSALPVELLIFVIDGLDRLHDLSALARTDRRFYNTANPILYKRAAQQRDVSLAWGASANINTLRLALAAGFDPNIELVDQLSCDEWEKITGAAKNPTASADGGGDDYVWESDNECDSNVVVEWAHDTEDSDHATTLDTNQPSSNSNSDQWGHPYDSDRESDILMDDLQSETSSRSISSTESEDSRHRVRTAAVGPRAVVRRFHTLHLAIRGGQKEIVGKLLDHGASLSAYSENFCGCAHLYGLLNATELPQDSHVPHWTPLHTAICHSCPEIAKMLLSRGASPVMDVWNPAGNQRAPEDGATALHHAAAMGLTEVVRYLVDNGIQTAVDVKDDKTLTPLYHAYANRRWNSTLPLLLELGANIDIDTKMFIPYTTITPLGESCRLGTFEAADRLIEMGADVARGFILVTNGGGLSPLHMCCMPSARPVGHRPLDICEDEQAIPRMKTIELLANKGADLNAKDCYGDTPLMAAAQHCNVPAVRALLQAGAAVHERNVAGRTALMQAIVGPSNLALAPARVNQEAMAQTLRELINAGARFDEIDLDGNSVLHLPFRRPKSYESLQLFTLRFFLNLPGIEKLYNVADNRGWKPFVNAFLTPSIKACDILVRKGCLSGGLERDILQDLFRFAVKDASEVFMESLLDIVLDLDTDRHLTSDPSLFMTVFSMSKDRAVRALEVISRREMPRFIPSDRTRILCHALRTMELSAAYSLIDAGTDVDTPDNHGDYPLSLFVKHAIMQSPALALPLAEQLLLAFLHRDANFHRPIRTGSTERILNRVIALEAEEALSLILRKNPLANDPRAVNGFYLHGALSIAAGQRLSNEKIIDIILAAGPDLSEVNRAGDTPLSVLLRSLCRERRWTWRYHRFIKALVGPGVDINRRNNEGMSAADYLEELMHPKTGGAVQTTFLTRRLRLTDLEGGGKALKFLPRPHKRVRPKFSVAP</sequence>